<proteinExistence type="inferred from homology"/>
<dbReference type="EMBL" id="AAPJ01000002">
    <property type="protein sequence ID" value="EAS50453.1"/>
    <property type="molecule type" value="Genomic_DNA"/>
</dbReference>
<evidence type="ECO:0000259" key="5">
    <source>
        <dbReference type="Pfam" id="PF13458"/>
    </source>
</evidence>
<evidence type="ECO:0000256" key="2">
    <source>
        <dbReference type="ARBA" id="ARBA00022729"/>
    </source>
</evidence>
<dbReference type="InterPro" id="IPR028082">
    <property type="entry name" value="Peripla_BP_I"/>
</dbReference>
<dbReference type="PANTHER" id="PTHR30483:SF37">
    <property type="entry name" value="ABC TRANSPORTER SUBSTRATE-BINDING PROTEIN"/>
    <property type="match status" value="1"/>
</dbReference>
<dbReference type="CDD" id="cd06330">
    <property type="entry name" value="PBP1_As_SBP-like"/>
    <property type="match status" value="1"/>
</dbReference>
<protein>
    <submittedName>
        <fullName evidence="6">Possible periplasmic substrate-binding protein, ABC-type amino acid ABC transporter</fullName>
    </submittedName>
</protein>
<accession>Q1YKS0</accession>
<keyword evidence="3" id="KW-0029">Amino-acid transport</keyword>
<evidence type="ECO:0000313" key="7">
    <source>
        <dbReference type="Proteomes" id="UP000000321"/>
    </source>
</evidence>
<organism evidence="6 7">
    <name type="scientific">Aurantimonas manganoxydans (strain ATCC BAA-1229 / DSM 21871 / SI85-9A1)</name>
    <dbReference type="NCBI Taxonomy" id="287752"/>
    <lineage>
        <taxon>Bacteria</taxon>
        <taxon>Pseudomonadati</taxon>
        <taxon>Pseudomonadota</taxon>
        <taxon>Alphaproteobacteria</taxon>
        <taxon>Hyphomicrobiales</taxon>
        <taxon>Aurantimonadaceae</taxon>
        <taxon>Aurantimonas</taxon>
    </lineage>
</organism>
<evidence type="ECO:0000256" key="1">
    <source>
        <dbReference type="ARBA" id="ARBA00010062"/>
    </source>
</evidence>
<comment type="similarity">
    <text evidence="1">Belongs to the leucine-binding protein family.</text>
</comment>
<feature type="domain" description="Leucine-binding protein" evidence="5">
    <location>
        <begin position="68"/>
        <end position="427"/>
    </location>
</feature>
<dbReference type="InterPro" id="IPR051010">
    <property type="entry name" value="BCAA_transport"/>
</dbReference>
<dbReference type="AlphaFoldDB" id="Q1YKS0"/>
<dbReference type="Proteomes" id="UP000000321">
    <property type="component" value="Unassembled WGS sequence"/>
</dbReference>
<evidence type="ECO:0000313" key="6">
    <source>
        <dbReference type="EMBL" id="EAS50453.1"/>
    </source>
</evidence>
<keyword evidence="7" id="KW-1185">Reference proteome</keyword>
<evidence type="ECO:0000256" key="3">
    <source>
        <dbReference type="ARBA" id="ARBA00022970"/>
    </source>
</evidence>
<name>Q1YKS0_AURMS</name>
<dbReference type="Pfam" id="PF13458">
    <property type="entry name" value="Peripla_BP_6"/>
    <property type="match status" value="1"/>
</dbReference>
<keyword evidence="2" id="KW-0732">Signal</keyword>
<evidence type="ECO:0000256" key="4">
    <source>
        <dbReference type="SAM" id="MobiDB-lite"/>
    </source>
</evidence>
<dbReference type="GO" id="GO:0006865">
    <property type="term" value="P:amino acid transport"/>
    <property type="evidence" value="ECO:0007669"/>
    <property type="project" value="UniProtKB-KW"/>
</dbReference>
<reference evidence="6 7" key="1">
    <citation type="journal article" date="2008" name="Appl. Environ. Microbiol.">
        <title>Genomic insights into Mn(II) oxidation by the marine alphaproteobacterium Aurantimonas sp. strain SI85-9A1.</title>
        <authorList>
            <person name="Dick G.J."/>
            <person name="Podell S."/>
            <person name="Johnson H.A."/>
            <person name="Rivera-Espinoza Y."/>
            <person name="Bernier-Latmani R."/>
            <person name="McCarthy J.K."/>
            <person name="Torpey J.W."/>
            <person name="Clement B.G."/>
            <person name="Gaasterland T."/>
            <person name="Tebo B.M."/>
        </authorList>
    </citation>
    <scope>NUCLEOTIDE SEQUENCE [LARGE SCALE GENOMIC DNA]</scope>
    <source>
        <strain evidence="6 7">SI85-9A1</strain>
    </source>
</reference>
<dbReference type="HOGENOM" id="CLU_027128_1_4_5"/>
<dbReference type="BioCyc" id="AURANTIMONAS:SI859A1_00572-MONOMER"/>
<feature type="region of interest" description="Disordered" evidence="4">
    <location>
        <begin position="1"/>
        <end position="35"/>
    </location>
</feature>
<dbReference type="PANTHER" id="PTHR30483">
    <property type="entry name" value="LEUCINE-SPECIFIC-BINDING PROTEIN"/>
    <property type="match status" value="1"/>
</dbReference>
<sequence>MRRARRTAHRDDSRTIAARPHAQASSKGRKVFMSKTPKSRTARLLAGVMSAAIVVGWAAPSTAQEETFKIGVVTFLSGQAAQSFGVPAWNGGQVLIEKLNAGEAPAPYATKGFGGMTIEAVVLDEAGGATTQVQEYRNLVQREKVDAVVGYVGSGDCLAVAPVADELKQFTILYDCGTPRIFEENDYDYVFRTAANATMDNVGLALYLKALGEEVSTYSGINQDYAFGQDSWADFKAAMSQVYPDATVTAELFPAFGAGQYGTEISALMQKRADVVHSSLWGGDLQALILQALPRGLFQRSQAVLSASDHVLPPLGNTMPEGVIIGARGAYGYMAPESELDTWWKDIYETKYDVFPVQAPYRMAQAILGLKTAVEKAMAENGGKKPNSDELAAAMKGLSWESPGGLIEMTNGNGHQAIQQIGFGRTVKNDAGDIILGDVIRFPARCVNAPEDAKGLDWINGGFEGAKCD</sequence>
<dbReference type="Gene3D" id="3.40.50.2300">
    <property type="match status" value="2"/>
</dbReference>
<keyword evidence="3" id="KW-0813">Transport</keyword>
<gene>
    <name evidence="6" type="ORF">SI859A1_00572</name>
</gene>
<dbReference type="SUPFAM" id="SSF53822">
    <property type="entry name" value="Periplasmic binding protein-like I"/>
    <property type="match status" value="1"/>
</dbReference>
<comment type="caution">
    <text evidence="6">The sequence shown here is derived from an EMBL/GenBank/DDBJ whole genome shotgun (WGS) entry which is preliminary data.</text>
</comment>
<dbReference type="InterPro" id="IPR028081">
    <property type="entry name" value="Leu-bd"/>
</dbReference>